<dbReference type="AlphaFoldDB" id="A0A7L5E1E5"/>
<gene>
    <name evidence="13" type="ORF">HH214_10850</name>
</gene>
<dbReference type="SUPFAM" id="SSF49464">
    <property type="entry name" value="Carboxypeptidase regulatory domain-like"/>
    <property type="match status" value="1"/>
</dbReference>
<keyword evidence="14" id="KW-1185">Reference proteome</keyword>
<protein>
    <submittedName>
        <fullName evidence="13">TonB-dependent receptor</fullName>
    </submittedName>
</protein>
<dbReference type="Pfam" id="PF00593">
    <property type="entry name" value="TonB_dep_Rec_b-barrel"/>
    <property type="match status" value="1"/>
</dbReference>
<evidence type="ECO:0000256" key="4">
    <source>
        <dbReference type="ARBA" id="ARBA00022692"/>
    </source>
</evidence>
<dbReference type="InterPro" id="IPR012910">
    <property type="entry name" value="Plug_dom"/>
</dbReference>
<evidence type="ECO:0000259" key="11">
    <source>
        <dbReference type="Pfam" id="PF00593"/>
    </source>
</evidence>
<organism evidence="13 14">
    <name type="scientific">Mucilaginibacter robiniae</name>
    <dbReference type="NCBI Taxonomy" id="2728022"/>
    <lineage>
        <taxon>Bacteria</taxon>
        <taxon>Pseudomonadati</taxon>
        <taxon>Bacteroidota</taxon>
        <taxon>Sphingobacteriia</taxon>
        <taxon>Sphingobacteriales</taxon>
        <taxon>Sphingobacteriaceae</taxon>
        <taxon>Mucilaginibacter</taxon>
    </lineage>
</organism>
<dbReference type="Pfam" id="PF13620">
    <property type="entry name" value="CarboxypepD_reg"/>
    <property type="match status" value="1"/>
</dbReference>
<keyword evidence="10" id="KW-0732">Signal</keyword>
<dbReference type="InterPro" id="IPR039426">
    <property type="entry name" value="TonB-dep_rcpt-like"/>
</dbReference>
<evidence type="ECO:0000256" key="10">
    <source>
        <dbReference type="SAM" id="SignalP"/>
    </source>
</evidence>
<dbReference type="Pfam" id="PF07715">
    <property type="entry name" value="Plug"/>
    <property type="match status" value="1"/>
</dbReference>
<dbReference type="PANTHER" id="PTHR40980:SF4">
    <property type="entry name" value="TONB-DEPENDENT RECEPTOR-LIKE BETA-BARREL DOMAIN-CONTAINING PROTEIN"/>
    <property type="match status" value="1"/>
</dbReference>
<dbReference type="RefSeq" id="WP_169607583.1">
    <property type="nucleotide sequence ID" value="NZ_CP051682.1"/>
</dbReference>
<evidence type="ECO:0000256" key="3">
    <source>
        <dbReference type="ARBA" id="ARBA00022452"/>
    </source>
</evidence>
<dbReference type="Gene3D" id="2.40.170.20">
    <property type="entry name" value="TonB-dependent receptor, beta-barrel domain"/>
    <property type="match status" value="1"/>
</dbReference>
<evidence type="ECO:0000256" key="5">
    <source>
        <dbReference type="ARBA" id="ARBA00023077"/>
    </source>
</evidence>
<dbReference type="Gene3D" id="2.60.40.1120">
    <property type="entry name" value="Carboxypeptidase-like, regulatory domain"/>
    <property type="match status" value="1"/>
</dbReference>
<keyword evidence="6 8" id="KW-0472">Membrane</keyword>
<proteinExistence type="inferred from homology"/>
<evidence type="ECO:0000256" key="9">
    <source>
        <dbReference type="RuleBase" id="RU003357"/>
    </source>
</evidence>
<dbReference type="InterPro" id="IPR008969">
    <property type="entry name" value="CarboxyPept-like_regulatory"/>
</dbReference>
<keyword evidence="7 8" id="KW-0998">Cell outer membrane</keyword>
<keyword evidence="3 8" id="KW-1134">Transmembrane beta strand</keyword>
<dbReference type="EMBL" id="CP051682">
    <property type="protein sequence ID" value="QJD96328.1"/>
    <property type="molecule type" value="Genomic_DNA"/>
</dbReference>
<evidence type="ECO:0000256" key="7">
    <source>
        <dbReference type="ARBA" id="ARBA00023237"/>
    </source>
</evidence>
<dbReference type="InterPro" id="IPR000531">
    <property type="entry name" value="Beta-barrel_TonB"/>
</dbReference>
<keyword evidence="13" id="KW-0675">Receptor</keyword>
<comment type="subcellular location">
    <subcellularLocation>
        <location evidence="1 8">Cell outer membrane</location>
        <topology evidence="1 8">Multi-pass membrane protein</topology>
    </subcellularLocation>
</comment>
<evidence type="ECO:0000313" key="13">
    <source>
        <dbReference type="EMBL" id="QJD96328.1"/>
    </source>
</evidence>
<dbReference type="Gene3D" id="2.170.130.10">
    <property type="entry name" value="TonB-dependent receptor, plug domain"/>
    <property type="match status" value="1"/>
</dbReference>
<dbReference type="GO" id="GO:0009279">
    <property type="term" value="C:cell outer membrane"/>
    <property type="evidence" value="ECO:0007669"/>
    <property type="project" value="UniProtKB-SubCell"/>
</dbReference>
<dbReference type="InterPro" id="IPR037066">
    <property type="entry name" value="Plug_dom_sf"/>
</dbReference>
<evidence type="ECO:0000256" key="2">
    <source>
        <dbReference type="ARBA" id="ARBA00022448"/>
    </source>
</evidence>
<evidence type="ECO:0000256" key="1">
    <source>
        <dbReference type="ARBA" id="ARBA00004571"/>
    </source>
</evidence>
<evidence type="ECO:0000256" key="6">
    <source>
        <dbReference type="ARBA" id="ARBA00023136"/>
    </source>
</evidence>
<evidence type="ECO:0000256" key="8">
    <source>
        <dbReference type="PROSITE-ProRule" id="PRU01360"/>
    </source>
</evidence>
<keyword evidence="2 8" id="KW-0813">Transport</keyword>
<reference evidence="13 14" key="1">
    <citation type="submission" date="2020-04" db="EMBL/GenBank/DDBJ databases">
        <title>Genome sequencing of novel species.</title>
        <authorList>
            <person name="Heo J."/>
            <person name="Kim S.-J."/>
            <person name="Kim J.-S."/>
            <person name="Hong S.-B."/>
            <person name="Kwon S.-W."/>
        </authorList>
    </citation>
    <scope>NUCLEOTIDE SEQUENCE [LARGE SCALE GENOMIC DNA]</scope>
    <source>
        <strain evidence="13 14">F39-2</strain>
    </source>
</reference>
<dbReference type="CDD" id="cd01347">
    <property type="entry name" value="ligand_gated_channel"/>
    <property type="match status" value="1"/>
</dbReference>
<dbReference type="Proteomes" id="UP000503278">
    <property type="component" value="Chromosome"/>
</dbReference>
<evidence type="ECO:0000313" key="14">
    <source>
        <dbReference type="Proteomes" id="UP000503278"/>
    </source>
</evidence>
<keyword evidence="4 8" id="KW-0812">Transmembrane</keyword>
<keyword evidence="5 9" id="KW-0798">TonB box</keyword>
<feature type="signal peptide" evidence="10">
    <location>
        <begin position="1"/>
        <end position="22"/>
    </location>
</feature>
<sequence>MKNLYSLLIFTLLFCYTAQAFADSAIKGIVTDQKNGEPLPGATVTLKNERMHTKISTSVGLDGSYSFKNVTAGSYEVEAKYVGYKDEEKHTEINGNVPLIIINLALQGKGHDLSEVNIKSRTNQGSDQAARRIEQRADQVVNAVSSHSIEISPDITIANVTQRISGVSVERSNNGEAQYAIIRGMPQRYQYTLINGIKIPSPSNTNRYVPLDIFPADIVDRLEVYKSLTASQEGDAIGGAINLALKDAPDDFALHLNVGTGYAENFFNHGFTQFDHSASLSRSPRIKNGADYIATMNDFPNSPFHYSTKNVPLASILGFSVGGRSHDKKLGALLAGSYQNTYRQTNGVFFNTQVNLTNNEPSVQDFQSRTYNIQQQRAALIGKLDYRFDSANKLTLNGSYINLMQNEYRFASDTSFLGRTAVGNGRVNEGYRSDRTIQQVYNVNLQGDHTLLPNFRANWMAVYSKATANEPDRADLNLNTGRNIQPDGSVVQASTTFDALQSQTRIFTYNSDQDKTGYLNLIYSPQLFNTKVEFSAGGMYRDKDRHSDYDEYDLRVSGNTAQTFNGNIDNNTFAVFNGQGRASDALNYTFNEKIGAAYGQFKFTAGKLQTIGGLRYEHTSQAYETNASEQTVGKNGTNHYYDFLPSLNFKYMLSEHQNLRLSYYSAISRPNFYEIIPHTSGDPDADYKEIGNPTLKRTTAENFDFRYELFPKGLDELLVGVFYKAINNPIENALVRQTSSAGSTSTNLVLQPQNFGTAHNYGFEFEAVKYIHNFGVRLNYTYTDSKITTSKLVNYRDASGYVTNRLENQTRPLQGQSKNIGNFSFLYKDGKAGLDAQLSLVYTGSRINLVSGYLDNDVWQKAFTTLDFSTEKRLFKNLYGYFKATNLLNTPFQLELHRPYPESVTVSSEYQKDGANAFVRRDTYNRYYILGLRYRL</sequence>
<feature type="domain" description="TonB-dependent receptor-like beta-barrel" evidence="11">
    <location>
        <begin position="430"/>
        <end position="872"/>
    </location>
</feature>
<feature type="domain" description="TonB-dependent receptor plug" evidence="12">
    <location>
        <begin position="136"/>
        <end position="240"/>
    </location>
</feature>
<dbReference type="SUPFAM" id="SSF56935">
    <property type="entry name" value="Porins"/>
    <property type="match status" value="1"/>
</dbReference>
<dbReference type="InterPro" id="IPR036942">
    <property type="entry name" value="Beta-barrel_TonB_sf"/>
</dbReference>
<dbReference type="PANTHER" id="PTHR40980">
    <property type="entry name" value="PLUG DOMAIN-CONTAINING PROTEIN"/>
    <property type="match status" value="1"/>
</dbReference>
<dbReference type="KEGG" id="mrob:HH214_10850"/>
<evidence type="ECO:0000259" key="12">
    <source>
        <dbReference type="Pfam" id="PF07715"/>
    </source>
</evidence>
<accession>A0A7L5E1E5</accession>
<dbReference type="PROSITE" id="PS52016">
    <property type="entry name" value="TONB_DEPENDENT_REC_3"/>
    <property type="match status" value="1"/>
</dbReference>
<comment type="similarity">
    <text evidence="8 9">Belongs to the TonB-dependent receptor family.</text>
</comment>
<feature type="chain" id="PRO_5029704774" evidence="10">
    <location>
        <begin position="23"/>
        <end position="936"/>
    </location>
</feature>
<name>A0A7L5E1E5_9SPHI</name>